<keyword evidence="2" id="KW-0472">Membrane</keyword>
<dbReference type="AlphaFoldDB" id="A0A1H3IBV6"/>
<dbReference type="SUPFAM" id="SSF46785">
    <property type="entry name" value="Winged helix' DNA-binding domain"/>
    <property type="match status" value="1"/>
</dbReference>
<dbReference type="InterPro" id="IPR036390">
    <property type="entry name" value="WH_DNA-bd_sf"/>
</dbReference>
<feature type="compositionally biased region" description="Acidic residues" evidence="1">
    <location>
        <begin position="360"/>
        <end position="371"/>
    </location>
</feature>
<organism evidence="5 6">
    <name type="scientific">Halopenitus persicus</name>
    <dbReference type="NCBI Taxonomy" id="1048396"/>
    <lineage>
        <taxon>Archaea</taxon>
        <taxon>Methanobacteriati</taxon>
        <taxon>Methanobacteriota</taxon>
        <taxon>Stenosarchaea group</taxon>
        <taxon>Halobacteria</taxon>
        <taxon>Halobacteriales</taxon>
        <taxon>Haloferacaceae</taxon>
        <taxon>Halopenitus</taxon>
    </lineage>
</organism>
<feature type="domain" description="DUF7343" evidence="3">
    <location>
        <begin position="400"/>
        <end position="461"/>
    </location>
</feature>
<feature type="domain" description="DUF7345" evidence="4">
    <location>
        <begin position="74"/>
        <end position="223"/>
    </location>
</feature>
<evidence type="ECO:0008006" key="7">
    <source>
        <dbReference type="Google" id="ProtNLM"/>
    </source>
</evidence>
<evidence type="ECO:0000259" key="3">
    <source>
        <dbReference type="Pfam" id="PF24034"/>
    </source>
</evidence>
<feature type="compositionally biased region" description="Low complexity" evidence="1">
    <location>
        <begin position="330"/>
        <end position="339"/>
    </location>
</feature>
<sequence>MRWPALCVVFASLLLLAGVPAGVAVGLPTAGAADLDPTVAGDDRSSAVESPDVTAPGSRQIADLEASPRMVFDVDLRSTREADWTVTVRYVLVDDNATAAFERVAGGFESGEVGPSADLYRNLAAGASEAAGREMTIVDVDRETALDRGVDPDDLANPDAVENVEGDAVAVGELRLSFTWTGFLREDGDQLVLDDALRTPDGGTWLRSLDANQRLVIHPPDGYQADSFPGIGLSLEDRAVVIDGPRTFGPDDRIEVVYSPAPGSITGPPWLLLAGAIVLAATVIAAGLVRYRRHDEPSQTGSEPTDAGEPAGSTPSEADVDARPGVAEPSGSATSGATADADERAGGDADVGDANVSDADVSETDESEPSDAEGGPDAGAESDEESGADAETQPTPDPSLLSDEERVEALLDRNGGRMRQADIVDETGWSDAKVSQLLSAMAEEGRIEKLRLGRENLISLPDHAPTDVDEE</sequence>
<dbReference type="RefSeq" id="WP_092731917.1">
    <property type="nucleotide sequence ID" value="NZ_FNPC01000004.1"/>
</dbReference>
<evidence type="ECO:0000259" key="4">
    <source>
        <dbReference type="Pfam" id="PF24036"/>
    </source>
</evidence>
<dbReference type="OrthoDB" id="147932at2157"/>
<feature type="transmembrane region" description="Helical" evidence="2">
    <location>
        <begin position="270"/>
        <end position="289"/>
    </location>
</feature>
<accession>A0A1H3IBV6</accession>
<evidence type="ECO:0000313" key="6">
    <source>
        <dbReference type="Proteomes" id="UP000199079"/>
    </source>
</evidence>
<feature type="region of interest" description="Disordered" evidence="1">
    <location>
        <begin position="38"/>
        <end position="58"/>
    </location>
</feature>
<dbReference type="Pfam" id="PF24034">
    <property type="entry name" value="DUF7343"/>
    <property type="match status" value="1"/>
</dbReference>
<keyword evidence="2" id="KW-0812">Transmembrane</keyword>
<protein>
    <recommendedName>
        <fullName evidence="7">IclR helix-turn-helix domain-containing protein</fullName>
    </recommendedName>
</protein>
<reference evidence="6" key="1">
    <citation type="submission" date="2016-10" db="EMBL/GenBank/DDBJ databases">
        <authorList>
            <person name="Varghese N."/>
            <person name="Submissions S."/>
        </authorList>
    </citation>
    <scope>NUCLEOTIDE SEQUENCE [LARGE SCALE GENOMIC DNA]</scope>
    <source>
        <strain evidence="6">DC30,IBRC 10041,KCTC 4046</strain>
    </source>
</reference>
<dbReference type="Proteomes" id="UP000199079">
    <property type="component" value="Unassembled WGS sequence"/>
</dbReference>
<dbReference type="InterPro" id="IPR055769">
    <property type="entry name" value="DUF7345"/>
</dbReference>
<evidence type="ECO:0000256" key="2">
    <source>
        <dbReference type="SAM" id="Phobius"/>
    </source>
</evidence>
<gene>
    <name evidence="5" type="ORF">SAMN05216564_10450</name>
</gene>
<keyword evidence="2" id="KW-1133">Transmembrane helix</keyword>
<name>A0A1H3IBV6_9EURY</name>
<dbReference type="InterPro" id="IPR055767">
    <property type="entry name" value="DUF7343"/>
</dbReference>
<dbReference type="Pfam" id="PF24036">
    <property type="entry name" value="DUF7345"/>
    <property type="match status" value="1"/>
</dbReference>
<feature type="region of interest" description="Disordered" evidence="1">
    <location>
        <begin position="295"/>
        <end position="404"/>
    </location>
</feature>
<dbReference type="EMBL" id="FNPC01000004">
    <property type="protein sequence ID" value="SDY24749.1"/>
    <property type="molecule type" value="Genomic_DNA"/>
</dbReference>
<keyword evidence="6" id="KW-1185">Reference proteome</keyword>
<proteinExistence type="predicted"/>
<evidence type="ECO:0000313" key="5">
    <source>
        <dbReference type="EMBL" id="SDY24749.1"/>
    </source>
</evidence>
<evidence type="ECO:0000256" key="1">
    <source>
        <dbReference type="SAM" id="MobiDB-lite"/>
    </source>
</evidence>